<geneLocation type="plasmid" evidence="12 13">
    <name>unnamed3</name>
</geneLocation>
<dbReference type="InterPro" id="IPR002156">
    <property type="entry name" value="RNaseH_domain"/>
</dbReference>
<dbReference type="GO" id="GO:0046872">
    <property type="term" value="F:metal ion binding"/>
    <property type="evidence" value="ECO:0007669"/>
    <property type="project" value="UniProtKB-KW"/>
</dbReference>
<keyword evidence="7" id="KW-0479">Metal-binding</keyword>
<evidence type="ECO:0000256" key="10">
    <source>
        <dbReference type="ARBA" id="ARBA00022842"/>
    </source>
</evidence>
<dbReference type="InterPro" id="IPR022892">
    <property type="entry name" value="RNaseHI"/>
</dbReference>
<dbReference type="Gene3D" id="3.30.420.10">
    <property type="entry name" value="Ribonuclease H-like superfamily/Ribonuclease H"/>
    <property type="match status" value="1"/>
</dbReference>
<dbReference type="EMBL" id="CP118742">
    <property type="protein sequence ID" value="WEA58294.1"/>
    <property type="molecule type" value="Genomic_DNA"/>
</dbReference>
<dbReference type="InterPro" id="IPR050092">
    <property type="entry name" value="RNase_H"/>
</dbReference>
<evidence type="ECO:0000256" key="1">
    <source>
        <dbReference type="ARBA" id="ARBA00000077"/>
    </source>
</evidence>
<comment type="catalytic activity">
    <reaction evidence="1">
        <text>Endonucleolytic cleavage to 5'-phosphomonoester.</text>
        <dbReference type="EC" id="3.1.26.4"/>
    </reaction>
</comment>
<comment type="cofactor">
    <cofactor evidence="2">
        <name>Mg(2+)</name>
        <dbReference type="ChEBI" id="CHEBI:18420"/>
    </cofactor>
</comment>
<feature type="domain" description="RNase H type-1" evidence="11">
    <location>
        <begin position="51"/>
        <end position="196"/>
    </location>
</feature>
<dbReference type="RefSeq" id="WP_275000741.1">
    <property type="nucleotide sequence ID" value="NZ_CP118742.1"/>
</dbReference>
<dbReference type="EC" id="3.1.26.4" evidence="5"/>
<dbReference type="Proteomes" id="UP001214131">
    <property type="component" value="Plasmid unnamed3"/>
</dbReference>
<organism evidence="12 13">
    <name type="scientific">Pediococcus pentosaceus</name>
    <dbReference type="NCBI Taxonomy" id="1255"/>
    <lineage>
        <taxon>Bacteria</taxon>
        <taxon>Bacillati</taxon>
        <taxon>Bacillota</taxon>
        <taxon>Bacilli</taxon>
        <taxon>Lactobacillales</taxon>
        <taxon>Lactobacillaceae</taxon>
        <taxon>Pediococcus</taxon>
    </lineage>
</organism>
<protein>
    <recommendedName>
        <fullName evidence="5">ribonuclease H</fullName>
        <ecNumber evidence="5">3.1.26.4</ecNumber>
    </recommendedName>
</protein>
<dbReference type="InterPro" id="IPR036397">
    <property type="entry name" value="RNaseH_sf"/>
</dbReference>
<reference evidence="12 13" key="1">
    <citation type="submission" date="2023-02" db="EMBL/GenBank/DDBJ databases">
        <title>Comparative genomics and fermentation flavor characterization of five lactic acid bacteria reveal flavor biosynthesis metabolic pathways in fermented muskmelon puree.</title>
        <authorList>
            <person name="Yuan L."/>
            <person name="Li M."/>
            <person name="Xu X."/>
            <person name="Lao F."/>
            <person name="Wu J."/>
        </authorList>
    </citation>
    <scope>NUCLEOTIDE SEQUENCE [LARGE SCALE GENOMIC DNA]</scope>
    <source>
        <strain evidence="12 13">Ca-4</strain>
        <plasmid evidence="12 13">unnamed3</plasmid>
    </source>
</reference>
<name>A0ABD7XA54_PEDPE</name>
<sequence>MDWDLYFNKINLKRFCHFLAESLFFIHIKKCKDIFDKRGDQLNFKTEPTSPVQKVLVYTDGASRGNGKEHSVSAYAYFLKWGGYEKTFGKAFENRTNNQMEMLAVIEALKAMKREDIPIELYADSALVVNCLTQHWYRKWERDGWTKKGGLKNADLWKELIYQYRRFKNISIIKVKGHSTNEYNNLVDKECNEKMDEMEAVLLEKNM</sequence>
<evidence type="ECO:0000256" key="2">
    <source>
        <dbReference type="ARBA" id="ARBA00001946"/>
    </source>
</evidence>
<dbReference type="PANTHER" id="PTHR10642:SF26">
    <property type="entry name" value="RIBONUCLEASE H1"/>
    <property type="match status" value="1"/>
</dbReference>
<proteinExistence type="inferred from homology"/>
<evidence type="ECO:0000256" key="3">
    <source>
        <dbReference type="ARBA" id="ARBA00005300"/>
    </source>
</evidence>
<dbReference type="PANTHER" id="PTHR10642">
    <property type="entry name" value="RIBONUCLEASE H1"/>
    <property type="match status" value="1"/>
</dbReference>
<keyword evidence="8" id="KW-0255">Endonuclease</keyword>
<dbReference type="InterPro" id="IPR012337">
    <property type="entry name" value="RNaseH-like_sf"/>
</dbReference>
<gene>
    <name evidence="12" type="ORF">PWB86_09810</name>
</gene>
<dbReference type="GO" id="GO:0004523">
    <property type="term" value="F:RNA-DNA hybrid ribonuclease activity"/>
    <property type="evidence" value="ECO:0007669"/>
    <property type="project" value="UniProtKB-EC"/>
</dbReference>
<evidence type="ECO:0000259" key="11">
    <source>
        <dbReference type="PROSITE" id="PS50879"/>
    </source>
</evidence>
<evidence type="ECO:0000313" key="13">
    <source>
        <dbReference type="Proteomes" id="UP001214131"/>
    </source>
</evidence>
<evidence type="ECO:0000256" key="6">
    <source>
        <dbReference type="ARBA" id="ARBA00022722"/>
    </source>
</evidence>
<accession>A0ABD7XA54</accession>
<evidence type="ECO:0000256" key="7">
    <source>
        <dbReference type="ARBA" id="ARBA00022723"/>
    </source>
</evidence>
<keyword evidence="9" id="KW-0378">Hydrolase</keyword>
<evidence type="ECO:0000256" key="9">
    <source>
        <dbReference type="ARBA" id="ARBA00022801"/>
    </source>
</evidence>
<dbReference type="SUPFAM" id="SSF53098">
    <property type="entry name" value="Ribonuclease H-like"/>
    <property type="match status" value="1"/>
</dbReference>
<dbReference type="Pfam" id="PF00075">
    <property type="entry name" value="RNase_H"/>
    <property type="match status" value="1"/>
</dbReference>
<keyword evidence="12" id="KW-0614">Plasmid</keyword>
<dbReference type="PROSITE" id="PS50879">
    <property type="entry name" value="RNASE_H_1"/>
    <property type="match status" value="1"/>
</dbReference>
<dbReference type="CDD" id="cd09278">
    <property type="entry name" value="RNase_HI_prokaryote_like"/>
    <property type="match status" value="1"/>
</dbReference>
<keyword evidence="10" id="KW-0460">Magnesium</keyword>
<comment type="subunit">
    <text evidence="4">Monomer.</text>
</comment>
<keyword evidence="6" id="KW-0540">Nuclease</keyword>
<evidence type="ECO:0000313" key="12">
    <source>
        <dbReference type="EMBL" id="WEA58294.1"/>
    </source>
</evidence>
<evidence type="ECO:0000256" key="5">
    <source>
        <dbReference type="ARBA" id="ARBA00012180"/>
    </source>
</evidence>
<comment type="similarity">
    <text evidence="3">Belongs to the RNase H family.</text>
</comment>
<evidence type="ECO:0000256" key="4">
    <source>
        <dbReference type="ARBA" id="ARBA00011245"/>
    </source>
</evidence>
<dbReference type="AlphaFoldDB" id="A0ABD7XA54"/>
<evidence type="ECO:0000256" key="8">
    <source>
        <dbReference type="ARBA" id="ARBA00022759"/>
    </source>
</evidence>